<dbReference type="AlphaFoldDB" id="A0A0E9W5G5"/>
<evidence type="ECO:0000256" key="1">
    <source>
        <dbReference type="SAM" id="Phobius"/>
    </source>
</evidence>
<dbReference type="PROSITE" id="PS51257">
    <property type="entry name" value="PROKAR_LIPOPROTEIN"/>
    <property type="match status" value="1"/>
</dbReference>
<protein>
    <submittedName>
        <fullName evidence="2">Uncharacterized protein</fullName>
    </submittedName>
</protein>
<feature type="transmembrane region" description="Helical" evidence="1">
    <location>
        <begin position="46"/>
        <end position="69"/>
    </location>
</feature>
<keyword evidence="1" id="KW-0472">Membrane</keyword>
<reference evidence="2" key="2">
    <citation type="journal article" date="2015" name="Fish Shellfish Immunol.">
        <title>Early steps in the European eel (Anguilla anguilla)-Vibrio vulnificus interaction in the gills: Role of the RtxA13 toxin.</title>
        <authorList>
            <person name="Callol A."/>
            <person name="Pajuelo D."/>
            <person name="Ebbesson L."/>
            <person name="Teles M."/>
            <person name="MacKenzie S."/>
            <person name="Amaro C."/>
        </authorList>
    </citation>
    <scope>NUCLEOTIDE SEQUENCE</scope>
</reference>
<keyword evidence="1" id="KW-1133">Transmembrane helix</keyword>
<feature type="transmembrane region" description="Helical" evidence="1">
    <location>
        <begin position="7"/>
        <end position="26"/>
    </location>
</feature>
<dbReference type="EMBL" id="GBXM01022970">
    <property type="protein sequence ID" value="JAH85607.1"/>
    <property type="molecule type" value="Transcribed_RNA"/>
</dbReference>
<accession>A0A0E9W5G5</accession>
<sequence>MLRKKLYLLYGHAPHSLGIGLAVSTIACSREWRCASSIASAPGYGWFQAALFMCFRNFVIVSLIVHCIFV</sequence>
<keyword evidence="1" id="KW-0812">Transmembrane</keyword>
<name>A0A0E9W5G5_ANGAN</name>
<organism evidence="2">
    <name type="scientific">Anguilla anguilla</name>
    <name type="common">European freshwater eel</name>
    <name type="synonym">Muraena anguilla</name>
    <dbReference type="NCBI Taxonomy" id="7936"/>
    <lineage>
        <taxon>Eukaryota</taxon>
        <taxon>Metazoa</taxon>
        <taxon>Chordata</taxon>
        <taxon>Craniata</taxon>
        <taxon>Vertebrata</taxon>
        <taxon>Euteleostomi</taxon>
        <taxon>Actinopterygii</taxon>
        <taxon>Neopterygii</taxon>
        <taxon>Teleostei</taxon>
        <taxon>Anguilliformes</taxon>
        <taxon>Anguillidae</taxon>
        <taxon>Anguilla</taxon>
    </lineage>
</organism>
<proteinExistence type="predicted"/>
<reference evidence="2" key="1">
    <citation type="submission" date="2014-11" db="EMBL/GenBank/DDBJ databases">
        <authorList>
            <person name="Amaro Gonzalez C."/>
        </authorList>
    </citation>
    <scope>NUCLEOTIDE SEQUENCE</scope>
</reference>
<evidence type="ECO:0000313" key="2">
    <source>
        <dbReference type="EMBL" id="JAH85607.1"/>
    </source>
</evidence>